<dbReference type="EMBL" id="JAVRBK010000007">
    <property type="protein sequence ID" value="KAK5640985.1"/>
    <property type="molecule type" value="Genomic_DNA"/>
</dbReference>
<feature type="signal peptide" evidence="1">
    <location>
        <begin position="1"/>
        <end position="19"/>
    </location>
</feature>
<feature type="chain" id="PRO_5042966434" evidence="1">
    <location>
        <begin position="20"/>
        <end position="174"/>
    </location>
</feature>
<gene>
    <name evidence="2" type="ORF">RI129_009532</name>
</gene>
<keyword evidence="1" id="KW-0732">Signal</keyword>
<dbReference type="Proteomes" id="UP001329430">
    <property type="component" value="Chromosome 7"/>
</dbReference>
<sequence length="174" mass="19482">MLGHIVFAALLIIIEPLVAFPSEDGRRYPLRQNDDCGFNGECEFSDVRLQDVADNLGASGPFRIAKRLERFKISNRDDTYGKRKAAALDSLVAGGMFGKAKRAHEYDYLLKDGDLDRFQRNARPLNTMEMGGSFGRSIKRQVLDTLGSNAFGVQKRKVDGISDQELKAFLHKNL</sequence>
<protein>
    <submittedName>
        <fullName evidence="2">Uncharacterized protein</fullName>
    </submittedName>
</protein>
<evidence type="ECO:0000313" key="3">
    <source>
        <dbReference type="Proteomes" id="UP001329430"/>
    </source>
</evidence>
<reference evidence="2 3" key="1">
    <citation type="journal article" date="2024" name="Insects">
        <title>An Improved Chromosome-Level Genome Assembly of the Firefly Pyrocoelia pectoralis.</title>
        <authorList>
            <person name="Fu X."/>
            <person name="Meyer-Rochow V.B."/>
            <person name="Ballantyne L."/>
            <person name="Zhu X."/>
        </authorList>
    </citation>
    <scope>NUCLEOTIDE SEQUENCE [LARGE SCALE GENOMIC DNA]</scope>
    <source>
        <strain evidence="2">XCY_ONT2</strain>
    </source>
</reference>
<dbReference type="AlphaFoldDB" id="A0AAN7ZCB7"/>
<organism evidence="2 3">
    <name type="scientific">Pyrocoelia pectoralis</name>
    <dbReference type="NCBI Taxonomy" id="417401"/>
    <lineage>
        <taxon>Eukaryota</taxon>
        <taxon>Metazoa</taxon>
        <taxon>Ecdysozoa</taxon>
        <taxon>Arthropoda</taxon>
        <taxon>Hexapoda</taxon>
        <taxon>Insecta</taxon>
        <taxon>Pterygota</taxon>
        <taxon>Neoptera</taxon>
        <taxon>Endopterygota</taxon>
        <taxon>Coleoptera</taxon>
        <taxon>Polyphaga</taxon>
        <taxon>Elateriformia</taxon>
        <taxon>Elateroidea</taxon>
        <taxon>Lampyridae</taxon>
        <taxon>Lampyrinae</taxon>
        <taxon>Pyrocoelia</taxon>
    </lineage>
</organism>
<proteinExistence type="predicted"/>
<evidence type="ECO:0000256" key="1">
    <source>
        <dbReference type="SAM" id="SignalP"/>
    </source>
</evidence>
<evidence type="ECO:0000313" key="2">
    <source>
        <dbReference type="EMBL" id="KAK5640985.1"/>
    </source>
</evidence>
<accession>A0AAN7ZCB7</accession>
<comment type="caution">
    <text evidence="2">The sequence shown here is derived from an EMBL/GenBank/DDBJ whole genome shotgun (WGS) entry which is preliminary data.</text>
</comment>
<keyword evidence="3" id="KW-1185">Reference proteome</keyword>
<name>A0AAN7ZCB7_9COLE</name>